<dbReference type="HOGENOM" id="CLU_2428640_0_0_1"/>
<accession>A0A024SM50</accession>
<sequence length="91" mass="10450">MGNKCEDSRVFLVCVLTKEGLVSWQLFDGPGEYTTECLCVCVCVCVLCVYVHGFKSSSNQEDEKMLMMVLLEEEEEEDEELIQEKEIKKTQ</sequence>
<dbReference type="Proteomes" id="UP000024376">
    <property type="component" value="Unassembled WGS sequence"/>
</dbReference>
<dbReference type="EMBL" id="KI911140">
    <property type="protein sequence ID" value="ETS05699.1"/>
    <property type="molecule type" value="Genomic_DNA"/>
</dbReference>
<dbReference type="KEGG" id="trr:M419DRAFT_127265"/>
<protein>
    <submittedName>
        <fullName evidence="1">Uncharacterized protein</fullName>
    </submittedName>
</protein>
<gene>
    <name evidence="1" type="ORF">M419DRAFT_127265</name>
</gene>
<proteinExistence type="predicted"/>
<evidence type="ECO:0000313" key="1">
    <source>
        <dbReference type="EMBL" id="ETS05699.1"/>
    </source>
</evidence>
<name>A0A024SM50_HYPJR</name>
<evidence type="ECO:0000313" key="2">
    <source>
        <dbReference type="Proteomes" id="UP000024376"/>
    </source>
</evidence>
<reference evidence="2" key="1">
    <citation type="journal article" date="2013" name="Ind. Biotechnol.">
        <title>Comparative genomics analysis of Trichoderma reesei strains.</title>
        <authorList>
            <person name="Koike H."/>
            <person name="Aerts A."/>
            <person name="LaButti K."/>
            <person name="Grigoriev I.V."/>
            <person name="Baker S.E."/>
        </authorList>
    </citation>
    <scope>NUCLEOTIDE SEQUENCE [LARGE SCALE GENOMIC DNA]</scope>
    <source>
        <strain evidence="2">ATCC 56765 / BCRC 32924 / NRRL 11460 / Rut C-30</strain>
    </source>
</reference>
<organism evidence="1 2">
    <name type="scientific">Hypocrea jecorina (strain ATCC 56765 / BCRC 32924 / NRRL 11460 / Rut C-30)</name>
    <name type="common">Trichoderma reesei</name>
    <dbReference type="NCBI Taxonomy" id="1344414"/>
    <lineage>
        <taxon>Eukaryota</taxon>
        <taxon>Fungi</taxon>
        <taxon>Dikarya</taxon>
        <taxon>Ascomycota</taxon>
        <taxon>Pezizomycotina</taxon>
        <taxon>Sordariomycetes</taxon>
        <taxon>Hypocreomycetidae</taxon>
        <taxon>Hypocreales</taxon>
        <taxon>Hypocreaceae</taxon>
        <taxon>Trichoderma</taxon>
    </lineage>
</organism>
<dbReference type="AlphaFoldDB" id="A0A024SM50"/>